<dbReference type="AlphaFoldDB" id="S8BFB1"/>
<dbReference type="OrthoDB" id="5282906at2759"/>
<evidence type="ECO:0000313" key="2">
    <source>
        <dbReference type="Proteomes" id="UP000015100"/>
    </source>
</evidence>
<keyword evidence="2" id="KW-1185">Reference proteome</keyword>
<dbReference type="Proteomes" id="UP000015100">
    <property type="component" value="Unassembled WGS sequence"/>
</dbReference>
<accession>S8BFB1</accession>
<dbReference type="HOGENOM" id="CLU_021317_0_0_1"/>
<dbReference type="EMBL" id="AQGS01000595">
    <property type="protein sequence ID" value="EPS37958.1"/>
    <property type="molecule type" value="Genomic_DNA"/>
</dbReference>
<reference evidence="1 2" key="1">
    <citation type="journal article" date="2013" name="PLoS Genet.">
        <title>Genomic mechanisms accounting for the adaptation to parasitism in nematode-trapping fungi.</title>
        <authorList>
            <person name="Meerupati T."/>
            <person name="Andersson K.M."/>
            <person name="Friman E."/>
            <person name="Kumar D."/>
            <person name="Tunlid A."/>
            <person name="Ahren D."/>
        </authorList>
    </citation>
    <scope>NUCLEOTIDE SEQUENCE [LARGE SCALE GENOMIC DNA]</scope>
    <source>
        <strain evidence="1 2">CBS 200.50</strain>
    </source>
</reference>
<name>S8BFB1_DACHA</name>
<sequence length="615" mass="69788">MSVKNRPVENPDSDGFQLTTVRETLMENDQNTPENYGTYDARSQWQTTDSKVQPQSRGSVNQIKIPKINFQTNQYQNDGPISFRGYGNLNPMDTARGASRKIEPIKTYGDQDDYPAIPTETDEYNSHDNLTPNIDISLARENSFSMVQKPRTISHIAKKSPNKSTALKYFTSNPHDNSVTWFKPGTDDTSTLSKLEPVWQGKFIQPPWAKGFLISVLNSLTDDLWVVAKKGFPYEGYNLFTQKFVEAEAARWNKVNRRMYLSETDLVLYTCTNTVKPFPFSLISEKEALFMEGKTCPDVGGKFISWGWELRKSESAFVDPRIEGTLYWEGVSPSGSLQSIFPPEDDNRLWWSVRRSNGERRRVPLIGLLSAPVFPKPSIGGLSIDTQKLARKMPHLARYKPIETENSHILNRFEEGIWFKRPFQISGAFVQSAKTSTLVPWHLYIEEGPSQPVGTKTRRDSFLIAKQDGRDTATVKPTTWIAKRVKLTGSTIVQNRIYRYPLDKYGYGKFIYACNGEGRYLRVGTQKEATLECTEADYIYANFEFFVSYLNYKTNHEAHHEGIEIVFAPDDSPKSTQAMAIGEATTGRPTLAKLLVINGESVVDSKMILHAEIFA</sequence>
<organism evidence="1 2">
    <name type="scientific">Dactylellina haptotyla (strain CBS 200.50)</name>
    <name type="common">Nematode-trapping fungus</name>
    <name type="synonym">Monacrosporium haptotylum</name>
    <dbReference type="NCBI Taxonomy" id="1284197"/>
    <lineage>
        <taxon>Eukaryota</taxon>
        <taxon>Fungi</taxon>
        <taxon>Dikarya</taxon>
        <taxon>Ascomycota</taxon>
        <taxon>Pezizomycotina</taxon>
        <taxon>Orbiliomycetes</taxon>
        <taxon>Orbiliales</taxon>
        <taxon>Orbiliaceae</taxon>
        <taxon>Dactylellina</taxon>
    </lineage>
</organism>
<dbReference type="OMA" id="ECTEADY"/>
<evidence type="ECO:0000313" key="1">
    <source>
        <dbReference type="EMBL" id="EPS37958.1"/>
    </source>
</evidence>
<protein>
    <submittedName>
        <fullName evidence="1">Uncharacterized protein</fullName>
    </submittedName>
</protein>
<comment type="caution">
    <text evidence="1">The sequence shown here is derived from an EMBL/GenBank/DDBJ whole genome shotgun (WGS) entry which is preliminary data.</text>
</comment>
<proteinExistence type="predicted"/>
<gene>
    <name evidence="1" type="ORF">H072_8319</name>
</gene>
<reference evidence="2" key="2">
    <citation type="submission" date="2013-04" db="EMBL/GenBank/DDBJ databases">
        <title>Genomic mechanisms accounting for the adaptation to parasitism in nematode-trapping fungi.</title>
        <authorList>
            <person name="Ahren D.G."/>
        </authorList>
    </citation>
    <scope>NUCLEOTIDE SEQUENCE [LARGE SCALE GENOMIC DNA]</scope>
    <source>
        <strain evidence="2">CBS 200.50</strain>
    </source>
</reference>